<protein>
    <recommendedName>
        <fullName evidence="1">Transposase IS200-like domain-containing protein</fullName>
    </recommendedName>
</protein>
<dbReference type="PATRIC" id="fig|1872076.5.peg.7"/>
<comment type="caution">
    <text evidence="2">The sequence shown here is derived from an EMBL/GenBank/DDBJ whole genome shotgun (WGS) entry which is preliminary data.</text>
</comment>
<proteinExistence type="predicted"/>
<evidence type="ECO:0000313" key="3">
    <source>
        <dbReference type="Proteomes" id="UP000094056"/>
    </source>
</evidence>
<dbReference type="SUPFAM" id="SSF143422">
    <property type="entry name" value="Transposase IS200-like"/>
    <property type="match status" value="1"/>
</dbReference>
<dbReference type="PANTHER" id="PTHR34322:SF2">
    <property type="entry name" value="TRANSPOSASE IS200-LIKE DOMAIN-CONTAINING PROTEIN"/>
    <property type="match status" value="1"/>
</dbReference>
<reference evidence="2 3" key="1">
    <citation type="submission" date="2016-07" db="EMBL/GenBank/DDBJ databases">
        <title>Draft genome of Scalindua rubra, obtained from a brine-seawater interface in the Red Sea, sheds light on salt adaptation in anammox bacteria.</title>
        <authorList>
            <person name="Speth D.R."/>
            <person name="Lagkouvardos I."/>
            <person name="Wang Y."/>
            <person name="Qian P.-Y."/>
            <person name="Dutilh B.E."/>
            <person name="Jetten M.S."/>
        </authorList>
    </citation>
    <scope>NUCLEOTIDE SEQUENCE [LARGE SCALE GENOMIC DNA]</scope>
    <source>
        <strain evidence="2">BSI-1</strain>
    </source>
</reference>
<dbReference type="Pfam" id="PF01797">
    <property type="entry name" value="Y1_Tnp"/>
    <property type="match status" value="1"/>
</dbReference>
<organism evidence="2 3">
    <name type="scientific">Candidatus Scalindua rubra</name>
    <dbReference type="NCBI Taxonomy" id="1872076"/>
    <lineage>
        <taxon>Bacteria</taxon>
        <taxon>Pseudomonadati</taxon>
        <taxon>Planctomycetota</taxon>
        <taxon>Candidatus Brocadiia</taxon>
        <taxon>Candidatus Brocadiales</taxon>
        <taxon>Candidatus Scalinduaceae</taxon>
        <taxon>Candidatus Scalindua</taxon>
    </lineage>
</organism>
<dbReference type="Proteomes" id="UP000094056">
    <property type="component" value="Unassembled WGS sequence"/>
</dbReference>
<dbReference type="AlphaFoldDB" id="A0A1E3XIL2"/>
<accession>A0A1E3XIL2</accession>
<sequence>MPRIARIVATGYPHHILQRGNNREKVFVAKKDFKKYLSLLEKYSTEKDAVILAYCLMSNHIHLLVKPLGEESLFKMMQGITLCYTQYFNRKNKRTGRLWECRYHSTIIDGEKYLWAVSHYIEKNPVRAGIVKNAEDYPYSSARAHILGESNVLLSEPLFDEGEVSSYRRFIVGEEDKVSLNDIRRQTRLGKPLGDRGFLEILSKKLSCNLDFRPKGRPKKGMCPY</sequence>
<dbReference type="PANTHER" id="PTHR34322">
    <property type="entry name" value="TRANSPOSASE, Y1_TNP DOMAIN-CONTAINING"/>
    <property type="match status" value="1"/>
</dbReference>
<evidence type="ECO:0000313" key="2">
    <source>
        <dbReference type="EMBL" id="ODS34744.1"/>
    </source>
</evidence>
<dbReference type="GO" id="GO:0003677">
    <property type="term" value="F:DNA binding"/>
    <property type="evidence" value="ECO:0007669"/>
    <property type="project" value="InterPro"/>
</dbReference>
<dbReference type="Gene3D" id="3.30.70.1290">
    <property type="entry name" value="Transposase IS200-like"/>
    <property type="match status" value="1"/>
</dbReference>
<feature type="domain" description="Transposase IS200-like" evidence="1">
    <location>
        <begin position="9"/>
        <end position="124"/>
    </location>
</feature>
<evidence type="ECO:0000259" key="1">
    <source>
        <dbReference type="SMART" id="SM01321"/>
    </source>
</evidence>
<gene>
    <name evidence="2" type="ORF">SCARUB_00004</name>
</gene>
<dbReference type="SMART" id="SM01321">
    <property type="entry name" value="Y1_Tnp"/>
    <property type="match status" value="1"/>
</dbReference>
<dbReference type="InterPro" id="IPR036515">
    <property type="entry name" value="Transposase_17_sf"/>
</dbReference>
<dbReference type="GO" id="GO:0006313">
    <property type="term" value="P:DNA transposition"/>
    <property type="evidence" value="ECO:0007669"/>
    <property type="project" value="InterPro"/>
</dbReference>
<dbReference type="InterPro" id="IPR002686">
    <property type="entry name" value="Transposase_17"/>
</dbReference>
<dbReference type="GO" id="GO:0004803">
    <property type="term" value="F:transposase activity"/>
    <property type="evidence" value="ECO:0007669"/>
    <property type="project" value="InterPro"/>
</dbReference>
<dbReference type="EMBL" id="MAYW01000001">
    <property type="protein sequence ID" value="ODS34744.1"/>
    <property type="molecule type" value="Genomic_DNA"/>
</dbReference>
<name>A0A1E3XIL2_9BACT</name>